<dbReference type="VEuPathDB" id="VectorBase:ASTE005825"/>
<evidence type="ECO:0000313" key="8">
    <source>
        <dbReference type="Proteomes" id="UP000076408"/>
    </source>
</evidence>
<comment type="similarity">
    <text evidence="2">Belongs to the APC15 family.</text>
</comment>
<evidence type="ECO:0000256" key="5">
    <source>
        <dbReference type="ARBA" id="ARBA00023306"/>
    </source>
</evidence>
<dbReference type="OMA" id="LWFNADR"/>
<evidence type="ECO:0000256" key="1">
    <source>
        <dbReference type="ARBA" id="ARBA00004906"/>
    </source>
</evidence>
<dbReference type="VEuPathDB" id="VectorBase:ASTEI20_037756"/>
<dbReference type="Pfam" id="PF15243">
    <property type="entry name" value="ANAPC15"/>
    <property type="match status" value="1"/>
</dbReference>
<dbReference type="InterPro" id="IPR026182">
    <property type="entry name" value="ANAPC15"/>
</dbReference>
<dbReference type="VEuPathDB" id="VectorBase:ASTEI11384"/>
<dbReference type="GO" id="GO:0051301">
    <property type="term" value="P:cell division"/>
    <property type="evidence" value="ECO:0007669"/>
    <property type="project" value="UniProtKB-KW"/>
</dbReference>
<keyword evidence="4" id="KW-0498">Mitosis</keyword>
<evidence type="ECO:0008006" key="9">
    <source>
        <dbReference type="Google" id="ProtNLM"/>
    </source>
</evidence>
<name>A0A182YSE8_ANOST</name>
<comment type="pathway">
    <text evidence="1">Protein modification; protein ubiquitination.</text>
</comment>
<reference evidence="8" key="1">
    <citation type="journal article" date="2014" name="Genome Biol.">
        <title>Genome analysis of a major urban malaria vector mosquito, Anopheles stephensi.</title>
        <authorList>
            <person name="Jiang X."/>
            <person name="Peery A."/>
            <person name="Hall A.B."/>
            <person name="Sharma A."/>
            <person name="Chen X.G."/>
            <person name="Waterhouse R.M."/>
            <person name="Komissarov A."/>
            <person name="Riehle M.M."/>
            <person name="Shouche Y."/>
            <person name="Sharakhova M.V."/>
            <person name="Lawson D."/>
            <person name="Pakpour N."/>
            <person name="Arensburger P."/>
            <person name="Davidson V.L."/>
            <person name="Eiglmeier K."/>
            <person name="Emrich S."/>
            <person name="George P."/>
            <person name="Kennedy R.C."/>
            <person name="Mane S.P."/>
            <person name="Maslen G."/>
            <person name="Oringanje C."/>
            <person name="Qi Y."/>
            <person name="Settlage R."/>
            <person name="Tojo M."/>
            <person name="Tubio J.M."/>
            <person name="Unger M.F."/>
            <person name="Wang B."/>
            <person name="Vernick K.D."/>
            <person name="Ribeiro J.M."/>
            <person name="James A.A."/>
            <person name="Michel K."/>
            <person name="Riehle M.A."/>
            <person name="Luckhart S."/>
            <person name="Sharakhov I.V."/>
            <person name="Tu Z."/>
        </authorList>
    </citation>
    <scope>NUCLEOTIDE SEQUENCE [LARGE SCALE GENOMIC DNA]</scope>
    <source>
        <strain evidence="8">Indian</strain>
    </source>
</reference>
<protein>
    <recommendedName>
        <fullName evidence="9">Anaphase-promoting complex subunit 15</fullName>
    </recommendedName>
</protein>
<dbReference type="PANTHER" id="PTHR22526">
    <property type="entry name" value="ANAPHASE PROMOTING COMPLEX C SUBUNIT 15, PSEUDOGENE-RELATED"/>
    <property type="match status" value="1"/>
</dbReference>
<dbReference type="PANTHER" id="PTHR22526:SF2">
    <property type="entry name" value="ANAPHASE PROMOTING COMPLEX C SUBUNIT 15, PSEUDOGENE-RELATED"/>
    <property type="match status" value="1"/>
</dbReference>
<dbReference type="STRING" id="30069.A0A182YSE8"/>
<evidence type="ECO:0000256" key="3">
    <source>
        <dbReference type="ARBA" id="ARBA00022618"/>
    </source>
</evidence>
<organism evidence="7 8">
    <name type="scientific">Anopheles stephensi</name>
    <name type="common">Indo-Pakistan malaria mosquito</name>
    <dbReference type="NCBI Taxonomy" id="30069"/>
    <lineage>
        <taxon>Eukaryota</taxon>
        <taxon>Metazoa</taxon>
        <taxon>Ecdysozoa</taxon>
        <taxon>Arthropoda</taxon>
        <taxon>Hexapoda</taxon>
        <taxon>Insecta</taxon>
        <taxon>Pterygota</taxon>
        <taxon>Neoptera</taxon>
        <taxon>Endopterygota</taxon>
        <taxon>Diptera</taxon>
        <taxon>Nematocera</taxon>
        <taxon>Culicoidea</taxon>
        <taxon>Culicidae</taxon>
        <taxon>Anophelinae</taxon>
        <taxon>Anopheles</taxon>
    </lineage>
</organism>
<dbReference type="EnsemblMetazoa" id="ASTEI11384-RA">
    <property type="protein sequence ID" value="ASTEI11384-PA"/>
    <property type="gene ID" value="ASTEI11384"/>
</dbReference>
<evidence type="ECO:0000256" key="4">
    <source>
        <dbReference type="ARBA" id="ARBA00022776"/>
    </source>
</evidence>
<proteinExistence type="inferred from homology"/>
<dbReference type="AlphaFoldDB" id="A0A182YSE8"/>
<dbReference type="GO" id="GO:0005680">
    <property type="term" value="C:anaphase-promoting complex"/>
    <property type="evidence" value="ECO:0007669"/>
    <property type="project" value="InterPro"/>
</dbReference>
<accession>A0A182YSE8</accession>
<evidence type="ECO:0000313" key="7">
    <source>
        <dbReference type="EnsemblMetazoa" id="ASTEI11384-PA"/>
    </source>
</evidence>
<dbReference type="Proteomes" id="UP000076408">
    <property type="component" value="Unassembled WGS sequence"/>
</dbReference>
<feature type="region of interest" description="Disordered" evidence="6">
    <location>
        <begin position="52"/>
        <end position="129"/>
    </location>
</feature>
<evidence type="ECO:0000256" key="6">
    <source>
        <dbReference type="SAM" id="MobiDB-lite"/>
    </source>
</evidence>
<keyword evidence="8" id="KW-1185">Reference proteome</keyword>
<feature type="compositionally biased region" description="Acidic residues" evidence="6">
    <location>
        <begin position="66"/>
        <end position="99"/>
    </location>
</feature>
<keyword evidence="3" id="KW-0132">Cell division</keyword>
<keyword evidence="5" id="KW-0131">Cell cycle</keyword>
<sequence length="129" mass="14635">MIPFYPSLQPSPAYNFWFSVDESYDDDAEVNTMETEHTEWLNRITLIGQELTPIGKSSNEQHMENMDTEDEDELLTPFEANDESDDSDNSDDDDDDMDDLNNTRGNLPDEITVVTGGYMGDDLQPADTL</sequence>
<evidence type="ECO:0000256" key="2">
    <source>
        <dbReference type="ARBA" id="ARBA00009618"/>
    </source>
</evidence>
<dbReference type="GO" id="GO:0090266">
    <property type="term" value="P:regulation of mitotic cell cycle spindle assembly checkpoint"/>
    <property type="evidence" value="ECO:0007669"/>
    <property type="project" value="InterPro"/>
</dbReference>
<reference evidence="7" key="2">
    <citation type="submission" date="2020-05" db="UniProtKB">
        <authorList>
            <consortium name="EnsemblMetazoa"/>
        </authorList>
    </citation>
    <scope>IDENTIFICATION</scope>
    <source>
        <strain evidence="7">Indian</strain>
    </source>
</reference>